<evidence type="ECO:0008006" key="3">
    <source>
        <dbReference type="Google" id="ProtNLM"/>
    </source>
</evidence>
<evidence type="ECO:0000313" key="2">
    <source>
        <dbReference type="EMBL" id="DAD89698.1"/>
    </source>
</evidence>
<accession>A0A8S5N5Z2</accession>
<feature type="coiled-coil region" evidence="1">
    <location>
        <begin position="188"/>
        <end position="253"/>
    </location>
</feature>
<proteinExistence type="predicted"/>
<dbReference type="Pfam" id="PF07083">
    <property type="entry name" value="DUF1351"/>
    <property type="match status" value="1"/>
</dbReference>
<reference evidence="2" key="1">
    <citation type="journal article" date="2021" name="Proc. Natl. Acad. Sci. U.S.A.">
        <title>A Catalog of Tens of Thousands of Viruses from Human Metagenomes Reveals Hidden Associations with Chronic Diseases.</title>
        <authorList>
            <person name="Tisza M.J."/>
            <person name="Buck C.B."/>
        </authorList>
    </citation>
    <scope>NUCLEOTIDE SEQUENCE</scope>
    <source>
        <strain evidence="2">CtWDo30</strain>
    </source>
</reference>
<evidence type="ECO:0000256" key="1">
    <source>
        <dbReference type="SAM" id="Coils"/>
    </source>
</evidence>
<protein>
    <recommendedName>
        <fullName evidence="3">DUF1351 domain-containing protein</fullName>
    </recommendedName>
</protein>
<name>A0A8S5N5Z2_9CAUD</name>
<dbReference type="EMBL" id="BK015068">
    <property type="protein sequence ID" value="DAD89698.1"/>
    <property type="molecule type" value="Genomic_DNA"/>
</dbReference>
<sequence length="302" mass="35767">MEMQFLVEQKNGEIKADFDLYERLLEDRLSEYKGAVFTEDSKKYAKAHVAELRKFKKDVDDRRKEVKTAYMKPYMDFEARVKKLLGMIDEPIEFIDSQVKAFEEKRKQEKREAIKDIYDSLVDGWEEFIPFAKIYNAKWENASTTIKVIREDITQAVNRVKADVSSIRSMNSEAVDQAIERYKNTLDLSEAIQHITAYENQKAEILRKEEERKKEEERRRLEEERERIRREERDRIEKERQIEEAAKQAAREAIQKVDESAAVPLAMPESKTVVYTIVATKEEIEQVEMALNSLGIYFERKM</sequence>
<keyword evidence="1" id="KW-0175">Coiled coil</keyword>
<dbReference type="InterPro" id="IPR009785">
    <property type="entry name" value="Prophage_Lj928_Orf309"/>
</dbReference>
<organism evidence="2">
    <name type="scientific">Siphoviridae sp. ctWDo30</name>
    <dbReference type="NCBI Taxonomy" id="2826360"/>
    <lineage>
        <taxon>Viruses</taxon>
        <taxon>Duplodnaviria</taxon>
        <taxon>Heunggongvirae</taxon>
        <taxon>Uroviricota</taxon>
        <taxon>Caudoviricetes</taxon>
    </lineage>
</organism>